<feature type="chain" id="PRO_5032760742" evidence="1">
    <location>
        <begin position="21"/>
        <end position="144"/>
    </location>
</feature>
<keyword evidence="3" id="KW-1185">Reference proteome</keyword>
<reference evidence="2 3" key="1">
    <citation type="submission" date="2020-08" db="EMBL/GenBank/DDBJ databases">
        <title>Functional genomics of gut bacteria from endangered species of beetles.</title>
        <authorList>
            <person name="Carlos-Shanley C."/>
        </authorList>
    </citation>
    <scope>NUCLEOTIDE SEQUENCE [LARGE SCALE GENOMIC DNA]</scope>
    <source>
        <strain evidence="2 3">S00239</strain>
    </source>
</reference>
<sequence>MKTLPSFPLALLLTAGLLLAQSSPAADMELEVQGVSEEQGQLLVSVFAEAKDWLRKPVLVFKAQAAERKDGKVLIQLRELPEGNLALNVSHDVNGNGRLDMNAMGMPTEPYGFSNNAAGMFGPPAFDKAQFSVKPGTRIVVQLN</sequence>
<gene>
    <name evidence="2" type="ORF">HNP55_002480</name>
</gene>
<organism evidence="2 3">
    <name type="scientific">Roseateles oligotrophus</name>
    <dbReference type="NCBI Taxonomy" id="1769250"/>
    <lineage>
        <taxon>Bacteria</taxon>
        <taxon>Pseudomonadati</taxon>
        <taxon>Pseudomonadota</taxon>
        <taxon>Betaproteobacteria</taxon>
        <taxon>Burkholderiales</taxon>
        <taxon>Sphaerotilaceae</taxon>
        <taxon>Roseateles</taxon>
    </lineage>
</organism>
<keyword evidence="1" id="KW-0732">Signal</keyword>
<comment type="caution">
    <text evidence="2">The sequence shown here is derived from an EMBL/GenBank/DDBJ whole genome shotgun (WGS) entry which is preliminary data.</text>
</comment>
<dbReference type="RefSeq" id="WP_184299666.1">
    <property type="nucleotide sequence ID" value="NZ_JACHLP010000004.1"/>
</dbReference>
<evidence type="ECO:0000313" key="3">
    <source>
        <dbReference type="Proteomes" id="UP000562027"/>
    </source>
</evidence>
<dbReference type="EMBL" id="JACHLP010000004">
    <property type="protein sequence ID" value="MBB4843957.1"/>
    <property type="molecule type" value="Genomic_DNA"/>
</dbReference>
<dbReference type="Pfam" id="PF09912">
    <property type="entry name" value="DUF2141"/>
    <property type="match status" value="1"/>
</dbReference>
<proteinExistence type="predicted"/>
<dbReference type="Proteomes" id="UP000562027">
    <property type="component" value="Unassembled WGS sequence"/>
</dbReference>
<evidence type="ECO:0000313" key="2">
    <source>
        <dbReference type="EMBL" id="MBB4843957.1"/>
    </source>
</evidence>
<evidence type="ECO:0000256" key="1">
    <source>
        <dbReference type="SAM" id="SignalP"/>
    </source>
</evidence>
<accession>A0A840LF76</accession>
<protein>
    <submittedName>
        <fullName evidence="2">Uncharacterized protein (DUF2141 family)</fullName>
    </submittedName>
</protein>
<dbReference type="AlphaFoldDB" id="A0A840LF76"/>
<dbReference type="InterPro" id="IPR018673">
    <property type="entry name" value="DUF2141"/>
</dbReference>
<feature type="signal peptide" evidence="1">
    <location>
        <begin position="1"/>
        <end position="20"/>
    </location>
</feature>
<name>A0A840LF76_9BURK</name>